<dbReference type="GO" id="GO:0016020">
    <property type="term" value="C:membrane"/>
    <property type="evidence" value="ECO:0007669"/>
    <property type="project" value="InterPro"/>
</dbReference>
<gene>
    <name evidence="1" type="ORF">FJZ47_15055</name>
</gene>
<proteinExistence type="predicted"/>
<dbReference type="Pfam" id="PF04464">
    <property type="entry name" value="Glyphos_transf"/>
    <property type="match status" value="1"/>
</dbReference>
<organism evidence="1 2">
    <name type="scientific">Tectimicrobiota bacterium</name>
    <dbReference type="NCBI Taxonomy" id="2528274"/>
    <lineage>
        <taxon>Bacteria</taxon>
        <taxon>Pseudomonadati</taxon>
        <taxon>Nitrospinota/Tectimicrobiota group</taxon>
        <taxon>Candidatus Tectimicrobiota</taxon>
    </lineage>
</organism>
<dbReference type="AlphaFoldDB" id="A0A938B4V7"/>
<sequence>MITLLFEVGHLYHRAALDPLYEVFRQDPQYDIAFTCSYDAERRFGVVNRSLRSELEARFRAEGLTIAPDTRGFDVVITGDTVRDPQRYGETLLCFVNHGTGIKNIMYRNLRAQASTRYQVFVEGEYRVERIRQAGAVGLSTIHKVGLPKLDPLSWPAFPTRAAILQRLGLDPDRPTVLFAPTYKPTCIDHIRERILPETIGYNLIIKLHHYSWRGKYAPHWHHTLYERAITQYPHAVLIPVDDYNILPYLYAADTLISEASSTMFDFVALDKIGIIFVLPDDRPLEHHDGEALLTEDPQRFLEDVFLHITHPDAIHTAVAEAMRPDRQRHGRLQRHRAYLFHGLDGQASQRTKTIIERLLAEGGHANCP</sequence>
<dbReference type="GO" id="GO:0047355">
    <property type="term" value="F:CDP-glycerol glycerophosphotransferase activity"/>
    <property type="evidence" value="ECO:0007669"/>
    <property type="project" value="InterPro"/>
</dbReference>
<dbReference type="InterPro" id="IPR043148">
    <property type="entry name" value="TagF_C"/>
</dbReference>
<evidence type="ECO:0000313" key="1">
    <source>
        <dbReference type="EMBL" id="MBM3225103.1"/>
    </source>
</evidence>
<reference evidence="1" key="1">
    <citation type="submission" date="2019-03" db="EMBL/GenBank/DDBJ databases">
        <title>Lake Tanganyika Metagenome-Assembled Genomes (MAGs).</title>
        <authorList>
            <person name="Tran P."/>
        </authorList>
    </citation>
    <scope>NUCLEOTIDE SEQUENCE</scope>
    <source>
        <strain evidence="1">K_DeepCast_65m_m2_066</strain>
    </source>
</reference>
<dbReference type="InterPro" id="IPR007554">
    <property type="entry name" value="Glycerophosphate_synth"/>
</dbReference>
<dbReference type="EMBL" id="VGLS01000481">
    <property type="protein sequence ID" value="MBM3225103.1"/>
    <property type="molecule type" value="Genomic_DNA"/>
</dbReference>
<dbReference type="Proteomes" id="UP000712673">
    <property type="component" value="Unassembled WGS sequence"/>
</dbReference>
<dbReference type="Gene3D" id="3.40.50.12580">
    <property type="match status" value="1"/>
</dbReference>
<evidence type="ECO:0000313" key="2">
    <source>
        <dbReference type="Proteomes" id="UP000712673"/>
    </source>
</evidence>
<name>A0A938B4V7_UNCTE</name>
<dbReference type="SUPFAM" id="SSF53756">
    <property type="entry name" value="UDP-Glycosyltransferase/glycogen phosphorylase"/>
    <property type="match status" value="1"/>
</dbReference>
<comment type="caution">
    <text evidence="1">The sequence shown here is derived from an EMBL/GenBank/DDBJ whole genome shotgun (WGS) entry which is preliminary data.</text>
</comment>
<protein>
    <submittedName>
        <fullName evidence="1">CDP-glycerol glycerophosphotransferase</fullName>
    </submittedName>
</protein>
<accession>A0A938B4V7</accession>